<dbReference type="AlphaFoldDB" id="A0A545VI07"/>
<dbReference type="OrthoDB" id="10528397at2759"/>
<protein>
    <submittedName>
        <fullName evidence="3">Uncharacterized protein</fullName>
    </submittedName>
</protein>
<comment type="caution">
    <text evidence="3">The sequence shown here is derived from an EMBL/GenBank/DDBJ whole genome shotgun (WGS) entry which is preliminary data.</text>
</comment>
<feature type="compositionally biased region" description="Acidic residues" evidence="2">
    <location>
        <begin position="159"/>
        <end position="172"/>
    </location>
</feature>
<keyword evidence="1" id="KW-0175">Coiled coil</keyword>
<name>A0A545VI07_9HYPO</name>
<sequence>MEGNTSPFAITLSIFFFQDTCGKTGSPEVLLALPTGTRSTIAAEDMWDSFGRLGVDVAQLQSRVKRCTDNITAVHDATHLHGADFSERLRAVEDEQLAVIKSRLTELQTLQEEYIALDCKIKALRGQKEQLEDDILRLQRQDSIWGVRDPDREQEVLFSEDLEASVGDEADSELDHDIE</sequence>
<keyword evidence="4" id="KW-1185">Reference proteome</keyword>
<dbReference type="Proteomes" id="UP000315783">
    <property type="component" value="Unassembled WGS sequence"/>
</dbReference>
<feature type="region of interest" description="Disordered" evidence="2">
    <location>
        <begin position="159"/>
        <end position="179"/>
    </location>
</feature>
<dbReference type="EMBL" id="SPUK01000069">
    <property type="protein sequence ID" value="TQV89911.1"/>
    <property type="molecule type" value="Genomic_DNA"/>
</dbReference>
<organism evidence="3 4">
    <name type="scientific">Cordyceps javanica</name>
    <dbReference type="NCBI Taxonomy" id="43265"/>
    <lineage>
        <taxon>Eukaryota</taxon>
        <taxon>Fungi</taxon>
        <taxon>Dikarya</taxon>
        <taxon>Ascomycota</taxon>
        <taxon>Pezizomycotina</taxon>
        <taxon>Sordariomycetes</taxon>
        <taxon>Hypocreomycetidae</taxon>
        <taxon>Hypocreales</taxon>
        <taxon>Cordycipitaceae</taxon>
        <taxon>Cordyceps</taxon>
    </lineage>
</organism>
<accession>A0A545VI07</accession>
<feature type="coiled-coil region" evidence="1">
    <location>
        <begin position="107"/>
        <end position="141"/>
    </location>
</feature>
<gene>
    <name evidence="3" type="ORF">IF1G_11424</name>
</gene>
<evidence type="ECO:0000256" key="1">
    <source>
        <dbReference type="SAM" id="Coils"/>
    </source>
</evidence>
<reference evidence="3 4" key="1">
    <citation type="journal article" date="2019" name="Appl. Microbiol. Biotechnol.">
        <title>Genome sequence of Isaria javanica and comparative genome analysis insights into family S53 peptidase evolution in fungal entomopathogens.</title>
        <authorList>
            <person name="Lin R."/>
            <person name="Zhang X."/>
            <person name="Xin B."/>
            <person name="Zou M."/>
            <person name="Gao Y."/>
            <person name="Qin F."/>
            <person name="Hu Q."/>
            <person name="Xie B."/>
            <person name="Cheng X."/>
        </authorList>
    </citation>
    <scope>NUCLEOTIDE SEQUENCE [LARGE SCALE GENOMIC DNA]</scope>
    <source>
        <strain evidence="3 4">IJ1G</strain>
    </source>
</reference>
<evidence type="ECO:0000256" key="2">
    <source>
        <dbReference type="SAM" id="MobiDB-lite"/>
    </source>
</evidence>
<evidence type="ECO:0000313" key="4">
    <source>
        <dbReference type="Proteomes" id="UP000315783"/>
    </source>
</evidence>
<proteinExistence type="predicted"/>
<evidence type="ECO:0000313" key="3">
    <source>
        <dbReference type="EMBL" id="TQV89911.1"/>
    </source>
</evidence>